<name>A0A2T1HW37_9HYPH</name>
<feature type="signal peptide" evidence="1">
    <location>
        <begin position="1"/>
        <end position="22"/>
    </location>
</feature>
<evidence type="ECO:0000313" key="2">
    <source>
        <dbReference type="EMBL" id="PSC05887.1"/>
    </source>
</evidence>
<reference evidence="3" key="1">
    <citation type="submission" date="2018-03" db="EMBL/GenBank/DDBJ databases">
        <authorList>
            <person name="Sun L."/>
            <person name="Liu H."/>
            <person name="Chen W."/>
            <person name="Huang K."/>
            <person name="Liu W."/>
            <person name="Gao X."/>
        </authorList>
    </citation>
    <scope>NUCLEOTIDE SEQUENCE [LARGE SCALE GENOMIC DNA]</scope>
    <source>
        <strain evidence="3">SH9</strain>
    </source>
</reference>
<keyword evidence="3" id="KW-1185">Reference proteome</keyword>
<dbReference type="Proteomes" id="UP000239772">
    <property type="component" value="Unassembled WGS sequence"/>
</dbReference>
<proteinExistence type="predicted"/>
<gene>
    <name evidence="2" type="ORF">SLNSH_05760</name>
</gene>
<feature type="chain" id="PRO_5015406230" description="Glycine zipper domain-containing protein" evidence="1">
    <location>
        <begin position="23"/>
        <end position="107"/>
    </location>
</feature>
<protein>
    <recommendedName>
        <fullName evidence="4">Glycine zipper domain-containing protein</fullName>
    </recommendedName>
</protein>
<dbReference type="OrthoDB" id="7999448at2"/>
<evidence type="ECO:0000256" key="1">
    <source>
        <dbReference type="SAM" id="SignalP"/>
    </source>
</evidence>
<dbReference type="RefSeq" id="WP_106335727.1">
    <property type="nucleotide sequence ID" value="NZ_PVZS01000005.1"/>
</dbReference>
<accession>A0A2T1HW37</accession>
<comment type="caution">
    <text evidence="2">The sequence shown here is derived from an EMBL/GenBank/DDBJ whole genome shotgun (WGS) entry which is preliminary data.</text>
</comment>
<evidence type="ECO:0000313" key="3">
    <source>
        <dbReference type="Proteomes" id="UP000239772"/>
    </source>
</evidence>
<evidence type="ECO:0008006" key="4">
    <source>
        <dbReference type="Google" id="ProtNLM"/>
    </source>
</evidence>
<dbReference type="AlphaFoldDB" id="A0A2T1HW37"/>
<sequence>MQKLVLGAAALAAAFLAQPAFADDSGAAAGATTGAIAGGVVGGPVGAAVGAGAGAVVGGAATGPNRDKVIVEQRGVETGTISNCSTKTVQKQNEFGDTKTTTKQSCD</sequence>
<organism evidence="2 3">
    <name type="scientific">Alsobacter soli</name>
    <dbReference type="NCBI Taxonomy" id="2109933"/>
    <lineage>
        <taxon>Bacteria</taxon>
        <taxon>Pseudomonadati</taxon>
        <taxon>Pseudomonadota</taxon>
        <taxon>Alphaproteobacteria</taxon>
        <taxon>Hyphomicrobiales</taxon>
        <taxon>Alsobacteraceae</taxon>
        <taxon>Alsobacter</taxon>
    </lineage>
</organism>
<dbReference type="EMBL" id="PVZS01000005">
    <property type="protein sequence ID" value="PSC05887.1"/>
    <property type="molecule type" value="Genomic_DNA"/>
</dbReference>
<keyword evidence="1" id="KW-0732">Signal</keyword>